<dbReference type="AlphaFoldDB" id="A0A553UHD4"/>
<evidence type="ECO:0000313" key="1">
    <source>
        <dbReference type="EMBL" id="TSA79622.1"/>
    </source>
</evidence>
<gene>
    <name evidence="1" type="ORF">FNE76_07915</name>
</gene>
<keyword evidence="2" id="KW-1185">Reference proteome</keyword>
<dbReference type="EMBL" id="VKGC01000039">
    <property type="protein sequence ID" value="TSA79622.1"/>
    <property type="molecule type" value="Genomic_DNA"/>
</dbReference>
<reference evidence="1" key="2">
    <citation type="submission" date="2019-07" db="EMBL/GenBank/DDBJ databases">
        <authorList>
            <person name="Papic B."/>
        </authorList>
    </citation>
    <scope>NUCLEOTIDE SEQUENCE [LARGE SCALE GENOMIC DNA]</scope>
    <source>
        <strain evidence="1">L8b</strain>
    </source>
</reference>
<reference evidence="1" key="1">
    <citation type="submission" date="2019-07" db="EMBL/GenBank/DDBJ databases">
        <title>Helicobacter labacensis sp. nov., Helicobacter mehlei sp. nov. and Helicobacter vulpis sp. nov., isolated from gastric mucosa of red fox (Vulpis vulpis).</title>
        <authorList>
            <person name="Kusar D."/>
            <person name="Gruntar I."/>
            <person name="Pate M."/>
            <person name="Zajc U."/>
            <person name="Ocepek M."/>
        </authorList>
    </citation>
    <scope>NUCLEOTIDE SEQUENCE [LARGE SCALE GENOMIC DNA]</scope>
    <source>
        <strain evidence="1">L8b</strain>
    </source>
</reference>
<dbReference type="Proteomes" id="UP000319322">
    <property type="component" value="Unassembled WGS sequence"/>
</dbReference>
<sequence length="88" mass="10223">MQLTLTQNPTICLQPRYLDKESKALCLQIFQQHSYDPKPLQEYLNSLRLISIDNAPCVYLNSKDQLQTFKSNNALCLALQKHLTKEQK</sequence>
<name>A0A553UHD4_9HELI</name>
<protein>
    <submittedName>
        <fullName evidence="1">Uncharacterized protein</fullName>
    </submittedName>
</protein>
<evidence type="ECO:0000313" key="2">
    <source>
        <dbReference type="Proteomes" id="UP000319322"/>
    </source>
</evidence>
<feature type="non-terminal residue" evidence="1">
    <location>
        <position position="88"/>
    </location>
</feature>
<dbReference type="RefSeq" id="WP_120948820.1">
    <property type="nucleotide sequence ID" value="NZ_QXQS01000036.1"/>
</dbReference>
<proteinExistence type="predicted"/>
<comment type="caution">
    <text evidence="1">The sequence shown here is derived from an EMBL/GenBank/DDBJ whole genome shotgun (WGS) entry which is preliminary data.</text>
</comment>
<accession>A0A553UHD4</accession>
<organism evidence="1 2">
    <name type="scientific">Helicobacter mehlei</name>
    <dbReference type="NCBI Taxonomy" id="2316080"/>
    <lineage>
        <taxon>Bacteria</taxon>
        <taxon>Pseudomonadati</taxon>
        <taxon>Campylobacterota</taxon>
        <taxon>Epsilonproteobacteria</taxon>
        <taxon>Campylobacterales</taxon>
        <taxon>Helicobacteraceae</taxon>
        <taxon>Helicobacter</taxon>
    </lineage>
</organism>